<reference evidence="3" key="1">
    <citation type="submission" date="2018-10" db="EMBL/GenBank/DDBJ databases">
        <title>Schaedlerella arabinophila gen. nov. sp. nov., isolated from the mouse intestinal tract and comparative analysis with the genome of the closely related altered Schaedler flora strain ASF502.</title>
        <authorList>
            <person name="Miyake S."/>
            <person name="Soh M."/>
            <person name="Seedorf H."/>
        </authorList>
    </citation>
    <scope>NUCLEOTIDE SEQUENCE [LARGE SCALE GENOMIC DNA]</scope>
    <source>
        <strain evidence="3">DSM 106076</strain>
    </source>
</reference>
<dbReference type="CDD" id="cd16935">
    <property type="entry name" value="HATPase_AgrC-ComD-like"/>
    <property type="match status" value="1"/>
</dbReference>
<keyword evidence="1" id="KW-1133">Transmembrane helix</keyword>
<comment type="caution">
    <text evidence="3">The sequence shown here is derived from an EMBL/GenBank/DDBJ whole genome shotgun (WGS) entry which is preliminary data.</text>
</comment>
<proteinExistence type="predicted"/>
<feature type="transmembrane region" description="Helical" evidence="1">
    <location>
        <begin position="32"/>
        <end position="50"/>
    </location>
</feature>
<feature type="domain" description="Sensor histidine kinase NatK-like C-terminal" evidence="2">
    <location>
        <begin position="319"/>
        <end position="416"/>
    </location>
</feature>
<keyword evidence="4" id="KW-1185">Reference proteome</keyword>
<gene>
    <name evidence="3" type="ORF">EBB54_04275</name>
</gene>
<feature type="transmembrane region" description="Helical" evidence="1">
    <location>
        <begin position="82"/>
        <end position="105"/>
    </location>
</feature>
<dbReference type="SUPFAM" id="SSF55874">
    <property type="entry name" value="ATPase domain of HSP90 chaperone/DNA topoisomerase II/histidine kinase"/>
    <property type="match status" value="1"/>
</dbReference>
<dbReference type="Proteomes" id="UP000274920">
    <property type="component" value="Unassembled WGS sequence"/>
</dbReference>
<evidence type="ECO:0000256" key="1">
    <source>
        <dbReference type="SAM" id="Phobius"/>
    </source>
</evidence>
<name>A0A3R8JJY9_9FIRM</name>
<sequence>MKAVLDIVFTLIEGCCLLYLAKSEKVQQRRQILFVLFYILIIFGLTQIFTLSELRIKVVFTCGSVVLIYFLILGLPMKKSIFYMMIGSFLLMASELLIINIGWVFQINPGLKEDASISTIHIIISKIIYITLLITVQKIISDVSRERFDIKVLFFFVCSNIGYMVVGTFILANILYTEGEAYNNMLLVCSVVLLFTFIINVFFSNKYSRIENEAQQQRMAIYKLETQTRYYEEKMRDEERIKEIYHDMKNHLLLLEEEWGERHSAGIENLRKEMAQYENYYRTGNKFVDIILKDKLAKAAEYGIHIEDRVELIDIDFIEPLDLSTVFGNLLDNAIEACRFIEEPEKRWISISSKQEHNLLIISVKNNKVCGNIKNVPKKVIHGYGLANVTAAVHKYGGEIDIREGKQEFAVNIVMPIRKGEAFA</sequence>
<dbReference type="Gene3D" id="3.30.565.10">
    <property type="entry name" value="Histidine kinase-like ATPase, C-terminal domain"/>
    <property type="match status" value="1"/>
</dbReference>
<keyword evidence="3" id="KW-0067">ATP-binding</keyword>
<dbReference type="AlphaFoldDB" id="A0A3R8JJY9"/>
<feature type="transmembrane region" description="Helical" evidence="1">
    <location>
        <begin position="56"/>
        <end position="75"/>
    </location>
</feature>
<feature type="transmembrane region" description="Helical" evidence="1">
    <location>
        <begin position="182"/>
        <end position="203"/>
    </location>
</feature>
<keyword evidence="3" id="KW-0547">Nucleotide-binding</keyword>
<dbReference type="PANTHER" id="PTHR40448:SF1">
    <property type="entry name" value="TWO-COMPONENT SENSOR HISTIDINE KINASE"/>
    <property type="match status" value="1"/>
</dbReference>
<dbReference type="Pfam" id="PF14501">
    <property type="entry name" value="HATPase_c_5"/>
    <property type="match status" value="1"/>
</dbReference>
<evidence type="ECO:0000313" key="3">
    <source>
        <dbReference type="EMBL" id="RRK30680.1"/>
    </source>
</evidence>
<organism evidence="3 4">
    <name type="scientific">Schaedlerella arabinosiphila</name>
    <dbReference type="NCBI Taxonomy" id="2044587"/>
    <lineage>
        <taxon>Bacteria</taxon>
        <taxon>Bacillati</taxon>
        <taxon>Bacillota</taxon>
        <taxon>Clostridia</taxon>
        <taxon>Lachnospirales</taxon>
        <taxon>Lachnospiraceae</taxon>
        <taxon>Schaedlerella</taxon>
    </lineage>
</organism>
<protein>
    <submittedName>
        <fullName evidence="3">ATP-binding protein</fullName>
    </submittedName>
</protein>
<dbReference type="GO" id="GO:0005524">
    <property type="term" value="F:ATP binding"/>
    <property type="evidence" value="ECO:0007669"/>
    <property type="project" value="UniProtKB-KW"/>
</dbReference>
<dbReference type="EMBL" id="RHJS01000002">
    <property type="protein sequence ID" value="RRK30680.1"/>
    <property type="molecule type" value="Genomic_DNA"/>
</dbReference>
<dbReference type="InterPro" id="IPR032834">
    <property type="entry name" value="NatK-like_C"/>
</dbReference>
<feature type="transmembrane region" description="Helical" evidence="1">
    <location>
        <begin position="152"/>
        <end position="176"/>
    </location>
</feature>
<keyword evidence="1" id="KW-0812">Transmembrane</keyword>
<evidence type="ECO:0000313" key="4">
    <source>
        <dbReference type="Proteomes" id="UP000274920"/>
    </source>
</evidence>
<dbReference type="PANTHER" id="PTHR40448">
    <property type="entry name" value="TWO-COMPONENT SENSOR HISTIDINE KINASE"/>
    <property type="match status" value="1"/>
</dbReference>
<dbReference type="GO" id="GO:0042802">
    <property type="term" value="F:identical protein binding"/>
    <property type="evidence" value="ECO:0007669"/>
    <property type="project" value="TreeGrafter"/>
</dbReference>
<dbReference type="InterPro" id="IPR036890">
    <property type="entry name" value="HATPase_C_sf"/>
</dbReference>
<accession>A0A3R8JJY9</accession>
<evidence type="ECO:0000259" key="2">
    <source>
        <dbReference type="Pfam" id="PF14501"/>
    </source>
</evidence>
<keyword evidence="1" id="KW-0472">Membrane</keyword>
<feature type="transmembrane region" description="Helical" evidence="1">
    <location>
        <begin position="117"/>
        <end position="140"/>
    </location>
</feature>